<evidence type="ECO:0000313" key="2">
    <source>
        <dbReference type="EMBL" id="SEA83559.1"/>
    </source>
</evidence>
<protein>
    <submittedName>
        <fullName evidence="2">Uncharacterized protein</fullName>
    </submittedName>
</protein>
<evidence type="ECO:0000256" key="1">
    <source>
        <dbReference type="SAM" id="MobiDB-lite"/>
    </source>
</evidence>
<proteinExistence type="predicted"/>
<dbReference type="AlphaFoldDB" id="A0A1H4EFG6"/>
<accession>A0A1H4EFG6</accession>
<reference evidence="2 3" key="1">
    <citation type="submission" date="2016-10" db="EMBL/GenBank/DDBJ databases">
        <authorList>
            <person name="de Groot N.N."/>
        </authorList>
    </citation>
    <scope>NUCLEOTIDE SEQUENCE [LARGE SCALE GENOMIC DNA]</scope>
    <source>
        <strain evidence="2 3">D31d</strain>
    </source>
</reference>
<feature type="region of interest" description="Disordered" evidence="1">
    <location>
        <begin position="68"/>
        <end position="87"/>
    </location>
</feature>
<sequence>MTKLLSLLLRAVEALKLARCQQATKTETLDQNPICLLANREVNLLFIIQNNQFNFILEKDTNICFTNTDDYDKPREEGADDGSATRS</sequence>
<dbReference type="Proteomes" id="UP000182257">
    <property type="component" value="Unassembled WGS sequence"/>
</dbReference>
<evidence type="ECO:0000313" key="3">
    <source>
        <dbReference type="Proteomes" id="UP000182257"/>
    </source>
</evidence>
<gene>
    <name evidence="2" type="ORF">SAMN05216462_2775</name>
</gene>
<organism evidence="2 3">
    <name type="scientific">Xylanibacter ruminicola</name>
    <name type="common">Prevotella ruminicola</name>
    <dbReference type="NCBI Taxonomy" id="839"/>
    <lineage>
        <taxon>Bacteria</taxon>
        <taxon>Pseudomonadati</taxon>
        <taxon>Bacteroidota</taxon>
        <taxon>Bacteroidia</taxon>
        <taxon>Bacteroidales</taxon>
        <taxon>Prevotellaceae</taxon>
        <taxon>Xylanibacter</taxon>
    </lineage>
</organism>
<dbReference type="EMBL" id="FNRF01000005">
    <property type="protein sequence ID" value="SEA83559.1"/>
    <property type="molecule type" value="Genomic_DNA"/>
</dbReference>
<name>A0A1H4EFG6_XYLRU</name>